<sequence length="63" mass="7115">MRPTPSSPPTTVIIVIVVIVVATITTALRTVGRSAQRRDRLEYSFRSRTGSVMRTTKRQQQRS</sequence>
<keyword evidence="1" id="KW-0472">Membrane</keyword>
<evidence type="ECO:0000256" key="1">
    <source>
        <dbReference type="SAM" id="Phobius"/>
    </source>
</evidence>
<keyword evidence="1" id="KW-0812">Transmembrane</keyword>
<organism evidence="2 3">
    <name type="scientific">Natrialba magadii (strain ATCC 43099 / DSM 3394 / CCM 3739 / CIP 104546 / IAM 13178 / JCM 8861 / NBRC 102185 / NCIMB 2190 / MS3)</name>
    <name type="common">Natronobacterium magadii</name>
    <dbReference type="NCBI Taxonomy" id="547559"/>
    <lineage>
        <taxon>Archaea</taxon>
        <taxon>Methanobacteriati</taxon>
        <taxon>Methanobacteriota</taxon>
        <taxon>Stenosarchaea group</taxon>
        <taxon>Halobacteria</taxon>
        <taxon>Halobacteriales</taxon>
        <taxon>Natrialbaceae</taxon>
        <taxon>Natrialba</taxon>
    </lineage>
</organism>
<dbReference type="EMBL" id="AOHS01000056">
    <property type="protein sequence ID" value="ELY25313.1"/>
    <property type="molecule type" value="Genomic_DNA"/>
</dbReference>
<comment type="caution">
    <text evidence="2">The sequence shown here is derived from an EMBL/GenBank/DDBJ whole genome shotgun (WGS) entry which is preliminary data.</text>
</comment>
<evidence type="ECO:0000313" key="2">
    <source>
        <dbReference type="EMBL" id="ELY25313.1"/>
    </source>
</evidence>
<dbReference type="AlphaFoldDB" id="L9UM90"/>
<feature type="transmembrane region" description="Helical" evidence="1">
    <location>
        <begin position="12"/>
        <end position="31"/>
    </location>
</feature>
<dbReference type="PATRIC" id="fig|547559.17.peg.3519"/>
<gene>
    <name evidence="2" type="ORF">C500_17886</name>
</gene>
<name>L9UM90_NATMM</name>
<accession>L9UM90</accession>
<dbReference type="GeneID" id="25139614"/>
<protein>
    <submittedName>
        <fullName evidence="2">Uncharacterized protein</fullName>
    </submittedName>
</protein>
<reference evidence="2 3" key="1">
    <citation type="journal article" date="2014" name="PLoS Genet.">
        <title>Phylogenetically driven sequencing of extremely halophilic archaea reveals strategies for static and dynamic osmo-response.</title>
        <authorList>
            <person name="Becker E.A."/>
            <person name="Seitzer P.M."/>
            <person name="Tritt A."/>
            <person name="Larsen D."/>
            <person name="Krusor M."/>
            <person name="Yao A.I."/>
            <person name="Wu D."/>
            <person name="Madern D."/>
            <person name="Eisen J.A."/>
            <person name="Darling A.E."/>
            <person name="Facciotti M.T."/>
        </authorList>
    </citation>
    <scope>NUCLEOTIDE SEQUENCE [LARGE SCALE GENOMIC DNA]</scope>
    <source>
        <strain evidence="3">ATCC 43099 / DSM 3394 / CCM 3739 / CIP 104546 / IAM 13178 / JCM 8861 / NBRC 102185 / NCIMB 2190 / MS3</strain>
    </source>
</reference>
<keyword evidence="1" id="KW-1133">Transmembrane helix</keyword>
<evidence type="ECO:0000313" key="3">
    <source>
        <dbReference type="Proteomes" id="UP000011543"/>
    </source>
</evidence>
<dbReference type="Proteomes" id="UP000011543">
    <property type="component" value="Unassembled WGS sequence"/>
</dbReference>
<dbReference type="RefSeq" id="WP_004216926.1">
    <property type="nucleotide sequence ID" value="NC_013922.1"/>
</dbReference>
<proteinExistence type="predicted"/>